<dbReference type="Proteomes" id="UP000461288">
    <property type="component" value="Unassembled WGS sequence"/>
</dbReference>
<reference evidence="1 4" key="2">
    <citation type="submission" date="2023-10" db="EMBL/GenBank/DDBJ databases">
        <title>Pseudomonas otitidis isolated from a paediatric patient with cystic fibrosis in Chile.</title>
        <authorList>
            <person name="Amsteins-Romero L."/>
            <person name="Opazo-Capurro A."/>
            <person name="Matus-Kohler M."/>
            <person name="Gonzalez-Rocha G."/>
        </authorList>
    </citation>
    <scope>NUCLEOTIDE SEQUENCE [LARGE SCALE GENOMIC DNA]</scope>
    <source>
        <strain evidence="1 4">P-714</strain>
    </source>
</reference>
<dbReference type="PANTHER" id="PTHR35175:SF2">
    <property type="entry name" value="DUF1289 DOMAIN-CONTAINING PROTEIN"/>
    <property type="match status" value="1"/>
</dbReference>
<name>A0A7X3H6N3_9GAMM</name>
<dbReference type="AlphaFoldDB" id="A0A7X3H6N3"/>
<dbReference type="InterPro" id="IPR010710">
    <property type="entry name" value="DUF1289"/>
</dbReference>
<dbReference type="EMBL" id="JAWJUL010000054">
    <property type="protein sequence ID" value="MDV3440756.1"/>
    <property type="molecule type" value="Genomic_DNA"/>
</dbReference>
<reference evidence="2 3" key="1">
    <citation type="submission" date="2019-12" db="EMBL/GenBank/DDBJ databases">
        <title>Draft genome sequence of Pseudomonas otitidis recovered from a chicken carcass.</title>
        <authorList>
            <person name="Vieira T.R."/>
            <person name="Oliviera E.F.C."/>
            <person name="Silva N.M.V."/>
            <person name="Sambrano G.E."/>
            <person name="Cibulski S.P."/>
            <person name="Cardoso M.R.I."/>
        </authorList>
    </citation>
    <scope>NUCLEOTIDE SEQUENCE [LARGE SCALE GENOMIC DNA]</scope>
    <source>
        <strain evidence="2 3">25_K</strain>
    </source>
</reference>
<dbReference type="RefSeq" id="WP_044400811.1">
    <property type="nucleotide sequence ID" value="NZ_AP022213.1"/>
</dbReference>
<dbReference type="Pfam" id="PF06945">
    <property type="entry name" value="DUF1289"/>
    <property type="match status" value="1"/>
</dbReference>
<keyword evidence="4" id="KW-1185">Reference proteome</keyword>
<dbReference type="PANTHER" id="PTHR35175">
    <property type="entry name" value="DUF1289 DOMAIN-CONTAINING PROTEIN"/>
    <property type="match status" value="1"/>
</dbReference>
<protein>
    <submittedName>
        <fullName evidence="2">DUF1289 domain-containing protein</fullName>
    </submittedName>
</protein>
<dbReference type="EMBL" id="WTFN01000020">
    <property type="protein sequence ID" value="MWK56378.1"/>
    <property type="molecule type" value="Genomic_DNA"/>
</dbReference>
<proteinExistence type="predicted"/>
<accession>A0A7X3H6N3</accession>
<evidence type="ECO:0000313" key="1">
    <source>
        <dbReference type="EMBL" id="MDV3440756.1"/>
    </source>
</evidence>
<evidence type="ECO:0000313" key="4">
    <source>
        <dbReference type="Proteomes" id="UP001273935"/>
    </source>
</evidence>
<evidence type="ECO:0000313" key="2">
    <source>
        <dbReference type="EMBL" id="MWK56378.1"/>
    </source>
</evidence>
<gene>
    <name evidence="2" type="ORF">GO594_10360</name>
    <name evidence="1" type="ORF">R0G64_15120</name>
</gene>
<organism evidence="2 3">
    <name type="scientific">Metapseudomonas otitidis</name>
    <dbReference type="NCBI Taxonomy" id="319939"/>
    <lineage>
        <taxon>Bacteria</taxon>
        <taxon>Pseudomonadati</taxon>
        <taxon>Pseudomonadota</taxon>
        <taxon>Gammaproteobacteria</taxon>
        <taxon>Pseudomonadales</taxon>
        <taxon>Pseudomonadaceae</taxon>
        <taxon>Metapseudomonas</taxon>
    </lineage>
</organism>
<sequence length="67" mass="7414">MSSTSSEPPPEPRPASPCVRRCCLDDADICIGCGRSLSEILQWGEASDDRRRQICRDAAQRLAARRP</sequence>
<evidence type="ECO:0000313" key="3">
    <source>
        <dbReference type="Proteomes" id="UP000461288"/>
    </source>
</evidence>
<comment type="caution">
    <text evidence="2">The sequence shown here is derived from an EMBL/GenBank/DDBJ whole genome shotgun (WGS) entry which is preliminary data.</text>
</comment>
<dbReference type="Proteomes" id="UP001273935">
    <property type="component" value="Unassembled WGS sequence"/>
</dbReference>